<protein>
    <submittedName>
        <fullName evidence="3">NifU family protein</fullName>
    </submittedName>
</protein>
<reference evidence="3 4" key="1">
    <citation type="submission" date="2020-10" db="EMBL/GenBank/DDBJ databases">
        <title>Connecting structure to function with the recovery of over 1000 high-quality activated sludge metagenome-assembled genomes encoding full-length rRNA genes using long-read sequencing.</title>
        <authorList>
            <person name="Singleton C.M."/>
            <person name="Petriglieri F."/>
            <person name="Kristensen J.M."/>
            <person name="Kirkegaard R.H."/>
            <person name="Michaelsen T.Y."/>
            <person name="Andersen M.H."/>
            <person name="Karst S.M."/>
            <person name="Dueholm M.S."/>
            <person name="Nielsen P.H."/>
            <person name="Albertsen M."/>
        </authorList>
    </citation>
    <scope>NUCLEOTIDE SEQUENCE [LARGE SCALE GENOMIC DNA]</scope>
    <source>
        <strain evidence="3">Ribe_18-Q3-R11-54_BAT3C.373</strain>
    </source>
</reference>
<dbReference type="InterPro" id="IPR034904">
    <property type="entry name" value="FSCA_dom_sf"/>
</dbReference>
<dbReference type="Pfam" id="PF01106">
    <property type="entry name" value="NifU"/>
    <property type="match status" value="1"/>
</dbReference>
<dbReference type="AlphaFoldDB" id="A0A9D7SA15"/>
<sequence>MESTTESKPHVLLYTEQTPNPETLKFVSNRMLYRGIAEFKNVAEAENWSLLATELFHLEFVQGIYISNNFVTITKKPDFDWQEIMVQTKDFIKKYLETDREIVKDTYEAFVEQKREASSDITYSDSDAELVKRIKEIIIHYVRPAVEMDGGNIEFKSYQNGVVTVMMQGSCSGCPSSTVTLKAGIEGLLKRMVPEVTEVVAEAQ</sequence>
<dbReference type="PANTHER" id="PTHR11178:SF1">
    <property type="entry name" value="NFU1 IRON-SULFUR CLUSTER SCAFFOLD HOMOLOG, MITOCHONDRIAL"/>
    <property type="match status" value="1"/>
</dbReference>
<dbReference type="InterPro" id="IPR001075">
    <property type="entry name" value="NIF_FeS_clus_asmbl_NifU_C"/>
</dbReference>
<dbReference type="SUPFAM" id="SSF117916">
    <property type="entry name" value="Fe-S cluster assembly (FSCA) domain-like"/>
    <property type="match status" value="1"/>
</dbReference>
<gene>
    <name evidence="3" type="ORF">IPO85_14810</name>
</gene>
<name>A0A9D7SA15_9BACT</name>
<dbReference type="Gene3D" id="3.30.1370.70">
    <property type="entry name" value="Scaffold protein Nfu/NifU, N-terminal domain"/>
    <property type="match status" value="1"/>
</dbReference>
<dbReference type="SMART" id="SM00932">
    <property type="entry name" value="Nfu_N"/>
    <property type="match status" value="1"/>
</dbReference>
<feature type="domain" description="Scaffold protein Nfu/NifU N-terminal" evidence="2">
    <location>
        <begin position="13"/>
        <end position="99"/>
    </location>
</feature>
<comment type="similarity">
    <text evidence="1">Belongs to the NifU family.</text>
</comment>
<proteinExistence type="inferred from homology"/>
<evidence type="ECO:0000313" key="3">
    <source>
        <dbReference type="EMBL" id="MBK9718755.1"/>
    </source>
</evidence>
<dbReference type="PIRSF" id="PIRSF036773">
    <property type="entry name" value="HIRIP5"/>
    <property type="match status" value="1"/>
</dbReference>
<dbReference type="InterPro" id="IPR036498">
    <property type="entry name" value="Nfu/NifU_N_sf"/>
</dbReference>
<dbReference type="InterPro" id="IPR035433">
    <property type="entry name" value="NFU1-like"/>
</dbReference>
<accession>A0A9D7SA15</accession>
<dbReference type="GO" id="GO:0016226">
    <property type="term" value="P:iron-sulfur cluster assembly"/>
    <property type="evidence" value="ECO:0007669"/>
    <property type="project" value="InterPro"/>
</dbReference>
<evidence type="ECO:0000313" key="4">
    <source>
        <dbReference type="Proteomes" id="UP000808349"/>
    </source>
</evidence>
<comment type="caution">
    <text evidence="3">The sequence shown here is derived from an EMBL/GenBank/DDBJ whole genome shotgun (WGS) entry which is preliminary data.</text>
</comment>
<dbReference type="GO" id="GO:0005506">
    <property type="term" value="F:iron ion binding"/>
    <property type="evidence" value="ECO:0007669"/>
    <property type="project" value="InterPro"/>
</dbReference>
<dbReference type="GO" id="GO:0051536">
    <property type="term" value="F:iron-sulfur cluster binding"/>
    <property type="evidence" value="ECO:0007669"/>
    <property type="project" value="InterPro"/>
</dbReference>
<dbReference type="Gene3D" id="3.30.300.130">
    <property type="entry name" value="Fe-S cluster assembly (FSCA)"/>
    <property type="match status" value="1"/>
</dbReference>
<dbReference type="EMBL" id="JADKFW010000013">
    <property type="protein sequence ID" value="MBK9718755.1"/>
    <property type="molecule type" value="Genomic_DNA"/>
</dbReference>
<organism evidence="3 4">
    <name type="scientific">Candidatus Defluviibacterium haderslevense</name>
    <dbReference type="NCBI Taxonomy" id="2981993"/>
    <lineage>
        <taxon>Bacteria</taxon>
        <taxon>Pseudomonadati</taxon>
        <taxon>Bacteroidota</taxon>
        <taxon>Saprospiria</taxon>
        <taxon>Saprospirales</taxon>
        <taxon>Saprospiraceae</taxon>
        <taxon>Candidatus Defluviibacterium</taxon>
    </lineage>
</organism>
<dbReference type="InterPro" id="IPR014824">
    <property type="entry name" value="Nfu/NifU_N"/>
</dbReference>
<dbReference type="Proteomes" id="UP000808349">
    <property type="component" value="Unassembled WGS sequence"/>
</dbReference>
<dbReference type="Pfam" id="PF08712">
    <property type="entry name" value="Nfu_N"/>
    <property type="match status" value="1"/>
</dbReference>
<dbReference type="PANTHER" id="PTHR11178">
    <property type="entry name" value="IRON-SULFUR CLUSTER SCAFFOLD PROTEIN NFU-RELATED"/>
    <property type="match status" value="1"/>
</dbReference>
<evidence type="ECO:0000256" key="1">
    <source>
        <dbReference type="ARBA" id="ARBA00006420"/>
    </source>
</evidence>
<evidence type="ECO:0000259" key="2">
    <source>
        <dbReference type="SMART" id="SM00932"/>
    </source>
</evidence>
<dbReference type="SUPFAM" id="SSF110836">
    <property type="entry name" value="Hypothetical protein SAV1430"/>
    <property type="match status" value="1"/>
</dbReference>